<sequence>MNRLISMLFKNLNTLAHYTHKNHSRPQNIWKNFCKSLRMFLSWQVRIKTWGYQSHFPSQSKPSKLIQ</sequence>
<keyword evidence="2" id="KW-1185">Reference proteome</keyword>
<organism evidence="1 2">
    <name type="scientific">Portunus trituberculatus</name>
    <name type="common">Swimming crab</name>
    <name type="synonym">Neptunus trituberculatus</name>
    <dbReference type="NCBI Taxonomy" id="210409"/>
    <lineage>
        <taxon>Eukaryota</taxon>
        <taxon>Metazoa</taxon>
        <taxon>Ecdysozoa</taxon>
        <taxon>Arthropoda</taxon>
        <taxon>Crustacea</taxon>
        <taxon>Multicrustacea</taxon>
        <taxon>Malacostraca</taxon>
        <taxon>Eumalacostraca</taxon>
        <taxon>Eucarida</taxon>
        <taxon>Decapoda</taxon>
        <taxon>Pleocyemata</taxon>
        <taxon>Brachyura</taxon>
        <taxon>Eubrachyura</taxon>
        <taxon>Portunoidea</taxon>
        <taxon>Portunidae</taxon>
        <taxon>Portuninae</taxon>
        <taxon>Portunus</taxon>
    </lineage>
</organism>
<dbReference type="EMBL" id="VSRR010000182">
    <property type="protein sequence ID" value="MPC11812.1"/>
    <property type="molecule type" value="Genomic_DNA"/>
</dbReference>
<evidence type="ECO:0000313" key="1">
    <source>
        <dbReference type="EMBL" id="MPC11812.1"/>
    </source>
</evidence>
<gene>
    <name evidence="1" type="ORF">E2C01_004487</name>
</gene>
<name>A0A5B7CQ46_PORTR</name>
<reference evidence="1 2" key="1">
    <citation type="submission" date="2019-05" db="EMBL/GenBank/DDBJ databases">
        <title>Another draft genome of Portunus trituberculatus and its Hox gene families provides insights of decapod evolution.</title>
        <authorList>
            <person name="Jeong J.-H."/>
            <person name="Song I."/>
            <person name="Kim S."/>
            <person name="Choi T."/>
            <person name="Kim D."/>
            <person name="Ryu S."/>
            <person name="Kim W."/>
        </authorList>
    </citation>
    <scope>NUCLEOTIDE SEQUENCE [LARGE SCALE GENOMIC DNA]</scope>
    <source>
        <tissue evidence="1">Muscle</tissue>
    </source>
</reference>
<evidence type="ECO:0000313" key="2">
    <source>
        <dbReference type="Proteomes" id="UP000324222"/>
    </source>
</evidence>
<comment type="caution">
    <text evidence="1">The sequence shown here is derived from an EMBL/GenBank/DDBJ whole genome shotgun (WGS) entry which is preliminary data.</text>
</comment>
<proteinExistence type="predicted"/>
<dbReference type="Proteomes" id="UP000324222">
    <property type="component" value="Unassembled WGS sequence"/>
</dbReference>
<accession>A0A5B7CQ46</accession>
<dbReference type="AlphaFoldDB" id="A0A5B7CQ46"/>
<protein>
    <submittedName>
        <fullName evidence="1">Uncharacterized protein</fullName>
    </submittedName>
</protein>